<feature type="transmembrane region" description="Helical" evidence="2">
    <location>
        <begin position="174"/>
        <end position="194"/>
    </location>
</feature>
<keyword evidence="2" id="KW-1133">Transmembrane helix</keyword>
<dbReference type="Proteomes" id="UP000005801">
    <property type="component" value="Unassembled WGS sequence"/>
</dbReference>
<evidence type="ECO:0000259" key="3">
    <source>
        <dbReference type="PROSITE" id="PS50006"/>
    </source>
</evidence>
<dbReference type="SUPFAM" id="SSF49879">
    <property type="entry name" value="SMAD/FHA domain"/>
    <property type="match status" value="1"/>
</dbReference>
<organism evidence="4 5">
    <name type="scientific">Plesiocystis pacifica SIR-1</name>
    <dbReference type="NCBI Taxonomy" id="391625"/>
    <lineage>
        <taxon>Bacteria</taxon>
        <taxon>Pseudomonadati</taxon>
        <taxon>Myxococcota</taxon>
        <taxon>Polyangia</taxon>
        <taxon>Nannocystales</taxon>
        <taxon>Nannocystaceae</taxon>
        <taxon>Plesiocystis</taxon>
    </lineage>
</organism>
<dbReference type="STRING" id="391625.PPSIR1_11776"/>
<feature type="compositionally biased region" description="Acidic residues" evidence="1">
    <location>
        <begin position="414"/>
        <end position="426"/>
    </location>
</feature>
<dbReference type="InterPro" id="IPR000253">
    <property type="entry name" value="FHA_dom"/>
</dbReference>
<dbReference type="Gene3D" id="2.60.200.20">
    <property type="match status" value="1"/>
</dbReference>
<dbReference type="Gene3D" id="3.30.2420.10">
    <property type="entry name" value="TonB"/>
    <property type="match status" value="1"/>
</dbReference>
<comment type="caution">
    <text evidence="4">The sequence shown here is derived from an EMBL/GenBank/DDBJ whole genome shotgun (WGS) entry which is preliminary data.</text>
</comment>
<dbReference type="eggNOG" id="COG1716">
    <property type="taxonomic scope" value="Bacteria"/>
</dbReference>
<evidence type="ECO:0000313" key="5">
    <source>
        <dbReference type="Proteomes" id="UP000005801"/>
    </source>
</evidence>
<dbReference type="InterPro" id="IPR050923">
    <property type="entry name" value="Cell_Proc_Reg/RNA_Proc"/>
</dbReference>
<dbReference type="RefSeq" id="WP_006976177.1">
    <property type="nucleotide sequence ID" value="NZ_ABCS01000120.1"/>
</dbReference>
<name>A6GHJ0_9BACT</name>
<evidence type="ECO:0000256" key="1">
    <source>
        <dbReference type="SAM" id="MobiDB-lite"/>
    </source>
</evidence>
<protein>
    <submittedName>
        <fullName evidence="4">FHA/TonB domain protein</fullName>
    </submittedName>
</protein>
<evidence type="ECO:0000256" key="2">
    <source>
        <dbReference type="SAM" id="Phobius"/>
    </source>
</evidence>
<feature type="transmembrane region" description="Helical" evidence="2">
    <location>
        <begin position="366"/>
        <end position="384"/>
    </location>
</feature>
<gene>
    <name evidence="4" type="ORF">PPSIR1_11776</name>
</gene>
<dbReference type="InterPro" id="IPR049806">
    <property type="entry name" value="MasK-like_C"/>
</dbReference>
<evidence type="ECO:0000313" key="4">
    <source>
        <dbReference type="EMBL" id="EDM74663.1"/>
    </source>
</evidence>
<feature type="domain" description="FHA" evidence="3">
    <location>
        <begin position="27"/>
        <end position="77"/>
    </location>
</feature>
<feature type="region of interest" description="Disordered" evidence="1">
    <location>
        <begin position="413"/>
        <end position="455"/>
    </location>
</feature>
<dbReference type="EMBL" id="ABCS01000120">
    <property type="protein sequence ID" value="EDM74663.1"/>
    <property type="molecule type" value="Genomic_DNA"/>
</dbReference>
<dbReference type="InterPro" id="IPR008984">
    <property type="entry name" value="SMAD_FHA_dom_sf"/>
</dbReference>
<proteinExistence type="predicted"/>
<dbReference type="OrthoDB" id="5377858at2"/>
<keyword evidence="2" id="KW-0472">Membrane</keyword>
<dbReference type="PROSITE" id="PS50006">
    <property type="entry name" value="FHA_DOMAIN"/>
    <property type="match status" value="1"/>
</dbReference>
<dbReference type="AlphaFoldDB" id="A6GHJ0"/>
<dbReference type="PANTHER" id="PTHR23308">
    <property type="entry name" value="NUCLEAR INHIBITOR OF PROTEIN PHOSPHATASE-1"/>
    <property type="match status" value="1"/>
</dbReference>
<sequence>MATKTIRFRIFLNDQLVDTREFTQEVIKLGRLGSSHLRLEDDAIGRMHAVVEVGPEGDVRLIDLGSAAGTIVNGEAIDRSRALASGDVIQLGSYRLETAIVAPVAKAPAAPADRPAAPVAAAAPRTTAPAPRTAVDLSQVEDANEQVAEVVTTFGRSVLDVSHVGQAKSRKRSAVPLMALGGALMAGGLGLFAYEVAQPWEAYNAQVVEAAQRHAEAPAAPGLGTGSLGMMLGLLGLVPFVAGSMRMREETLEVFSIGESPDASFKLSGTDLPNPGSTPLVHRDSTGGYALSFTPGMEGNVELGRQLLSLHDLVETGRTQAGNGVQVYPLPKGARAKVRHGDIAFSVNLVNRGAVVAGRGETDWPFWAYFGGTAAIATSFYLLMRSMPDDALAMQLEDENAANRFASYFHQADEEPEAPEPDEQEPQPEAKDSAGGETGKRAKGPEGKMGKDSAKATNKAYAMSGPSKSVPQMARTFDPDRAARSAGILGLMAEQQGHFLAHVDGGAFAVGTDDQDMWGNIVGTEVGEAYGTGGLGLIGSGHSGGGSADGLIGMGTTGLIGHGTGTGGTGFGPGEGGGALTKFGDKRKPVIQARVGKGKVVGAIDKDTIRRIVRSHLMEVRGCYNAALSRNPNTEGRVLVQFAILGTGKVGSAVVQENTTKDKAVGDCIAKAVKRWKFPRTRNGGTAMVSYPFRLSSK</sequence>
<feature type="transmembrane region" description="Helical" evidence="2">
    <location>
        <begin position="223"/>
        <end position="242"/>
    </location>
</feature>
<feature type="compositionally biased region" description="Basic and acidic residues" evidence="1">
    <location>
        <begin position="428"/>
        <end position="454"/>
    </location>
</feature>
<dbReference type="Pfam" id="PF00498">
    <property type="entry name" value="FHA"/>
    <property type="match status" value="1"/>
</dbReference>
<keyword evidence="5" id="KW-1185">Reference proteome</keyword>
<keyword evidence="2" id="KW-0812">Transmembrane</keyword>
<dbReference type="SMART" id="SM00240">
    <property type="entry name" value="FHA"/>
    <property type="match status" value="1"/>
</dbReference>
<dbReference type="CDD" id="cd00060">
    <property type="entry name" value="FHA"/>
    <property type="match status" value="1"/>
</dbReference>
<reference evidence="4 5" key="1">
    <citation type="submission" date="2007-06" db="EMBL/GenBank/DDBJ databases">
        <authorList>
            <person name="Shimkets L."/>
            <person name="Ferriera S."/>
            <person name="Johnson J."/>
            <person name="Kravitz S."/>
            <person name="Beeson K."/>
            <person name="Sutton G."/>
            <person name="Rogers Y.-H."/>
            <person name="Friedman R."/>
            <person name="Frazier M."/>
            <person name="Venter J.C."/>
        </authorList>
    </citation>
    <scope>NUCLEOTIDE SEQUENCE [LARGE SCALE GENOMIC DNA]</scope>
    <source>
        <strain evidence="4 5">SIR-1</strain>
    </source>
</reference>
<accession>A6GHJ0</accession>
<dbReference type="NCBIfam" id="NF033768">
    <property type="entry name" value="myxo_SS_tail"/>
    <property type="match status" value="1"/>
</dbReference>